<comment type="subunit">
    <text evidence="5">The complex is composed of two ATP-binding proteins (ModC), two transmembrane proteins (ModB) and a solute-binding protein (ModA).</text>
</comment>
<dbReference type="SUPFAM" id="SSF53850">
    <property type="entry name" value="Periplasmic binding protein-like II"/>
    <property type="match status" value="1"/>
</dbReference>
<dbReference type="InterPro" id="IPR050682">
    <property type="entry name" value="ModA/WtpA"/>
</dbReference>
<reference evidence="8 9" key="1">
    <citation type="journal article" date="2016" name="Int. J. Syst. Evol. Microbiol.">
        <title>Acidipila dinghuensis sp. nov., an acidobacterium isolated from forest soil.</title>
        <authorList>
            <person name="Jiang Y.W."/>
            <person name="Wang J."/>
            <person name="Chen M.H."/>
            <person name="Lv Y.Y."/>
            <person name="Qiu L.H."/>
        </authorList>
    </citation>
    <scope>NUCLEOTIDE SEQUENCE [LARGE SCALE GENOMIC DNA]</scope>
    <source>
        <strain evidence="8 9">DHOF10</strain>
    </source>
</reference>
<dbReference type="Proteomes" id="UP000290253">
    <property type="component" value="Unassembled WGS sequence"/>
</dbReference>
<feature type="binding site" evidence="6">
    <location>
        <position position="60"/>
    </location>
    <ligand>
        <name>molybdate</name>
        <dbReference type="ChEBI" id="CHEBI:36264"/>
    </ligand>
</feature>
<evidence type="ECO:0000256" key="5">
    <source>
        <dbReference type="ARBA" id="ARBA00062515"/>
    </source>
</evidence>
<evidence type="ECO:0000256" key="6">
    <source>
        <dbReference type="PIRSR" id="PIRSR004846-1"/>
    </source>
</evidence>
<dbReference type="InterPro" id="IPR005950">
    <property type="entry name" value="ModA"/>
</dbReference>
<dbReference type="Pfam" id="PF13531">
    <property type="entry name" value="SBP_bac_11"/>
    <property type="match status" value="1"/>
</dbReference>
<keyword evidence="3 6" id="KW-0479">Metal-binding</keyword>
<comment type="similarity">
    <text evidence="1">Belongs to the bacterial solute-binding protein ModA family.</text>
</comment>
<protein>
    <submittedName>
        <fullName evidence="8">Molybdate ABC transporter substrate-binding protein</fullName>
    </submittedName>
</protein>
<dbReference type="AlphaFoldDB" id="A0A4Q1SHW2"/>
<keyword evidence="4 7" id="KW-0732">Signal</keyword>
<dbReference type="PIRSF" id="PIRSF004846">
    <property type="entry name" value="ModA"/>
    <property type="match status" value="1"/>
</dbReference>
<organism evidence="8 9">
    <name type="scientific">Silvibacterium dinghuense</name>
    <dbReference type="NCBI Taxonomy" id="1560006"/>
    <lineage>
        <taxon>Bacteria</taxon>
        <taxon>Pseudomonadati</taxon>
        <taxon>Acidobacteriota</taxon>
        <taxon>Terriglobia</taxon>
        <taxon>Terriglobales</taxon>
        <taxon>Acidobacteriaceae</taxon>
        <taxon>Silvibacterium</taxon>
    </lineage>
</organism>
<evidence type="ECO:0000313" key="8">
    <source>
        <dbReference type="EMBL" id="RXS96989.1"/>
    </source>
</evidence>
<dbReference type="OrthoDB" id="9785015at2"/>
<comment type="caution">
    <text evidence="8">The sequence shown here is derived from an EMBL/GenBank/DDBJ whole genome shotgun (WGS) entry which is preliminary data.</text>
</comment>
<dbReference type="GO" id="GO:0046872">
    <property type="term" value="F:metal ion binding"/>
    <property type="evidence" value="ECO:0007669"/>
    <property type="project" value="UniProtKB-KW"/>
</dbReference>
<dbReference type="EMBL" id="SDMK01000001">
    <property type="protein sequence ID" value="RXS96989.1"/>
    <property type="molecule type" value="Genomic_DNA"/>
</dbReference>
<evidence type="ECO:0000256" key="7">
    <source>
        <dbReference type="SAM" id="SignalP"/>
    </source>
</evidence>
<dbReference type="CDD" id="cd13539">
    <property type="entry name" value="PBP2_AvModA"/>
    <property type="match status" value="1"/>
</dbReference>
<feature type="chain" id="PRO_5020955897" evidence="7">
    <location>
        <begin position="23"/>
        <end position="264"/>
    </location>
</feature>
<feature type="signal peptide" evidence="7">
    <location>
        <begin position="1"/>
        <end position="22"/>
    </location>
</feature>
<keyword evidence="9" id="KW-1185">Reference proteome</keyword>
<dbReference type="PANTHER" id="PTHR30632:SF14">
    <property type="entry name" value="TUNGSTATE_MOLYBDATE_CHROMATE-BINDING PROTEIN MODA"/>
    <property type="match status" value="1"/>
</dbReference>
<dbReference type="GO" id="GO:0015689">
    <property type="term" value="P:molybdate ion transport"/>
    <property type="evidence" value="ECO:0007669"/>
    <property type="project" value="InterPro"/>
</dbReference>
<proteinExistence type="inferred from homology"/>
<evidence type="ECO:0000256" key="3">
    <source>
        <dbReference type="ARBA" id="ARBA00022723"/>
    </source>
</evidence>
<evidence type="ECO:0000256" key="4">
    <source>
        <dbReference type="ARBA" id="ARBA00022729"/>
    </source>
</evidence>
<name>A0A4Q1SHW2_9BACT</name>
<accession>A0A4Q1SHW2</accession>
<dbReference type="GO" id="GO:1901359">
    <property type="term" value="F:tungstate binding"/>
    <property type="evidence" value="ECO:0007669"/>
    <property type="project" value="UniProtKB-ARBA"/>
</dbReference>
<evidence type="ECO:0000313" key="9">
    <source>
        <dbReference type="Proteomes" id="UP000290253"/>
    </source>
</evidence>
<sequence length="264" mass="27854">MFEMRKAVVLSFVFLLALAAHAQQVLHVAAAADLEPVLPKILTEFTAATGIQADASYKSSAVLATQILNGAPFDLFMAADLSFPEKVIAAGMAEETQPVVYAQGTLVLWTRNDTPFAKLSPATLEATLRDPAVKTIAVANAEHAPYGRAAQAALTHMGLYDTLKPKLVVAENIAQTAQFVESGNAQLGLISLTSAKTARLAASGHYAEVPREDYPPLEQGAIVVKHAGANAAAARRFLLFLATPKIVDELRAGGLAPATISRVK</sequence>
<dbReference type="Gene3D" id="3.40.190.10">
    <property type="entry name" value="Periplasmic binding protein-like II"/>
    <property type="match status" value="2"/>
</dbReference>
<dbReference type="FunFam" id="3.40.190.10:FF:000035">
    <property type="entry name" value="Molybdate ABC transporter substrate-binding protein"/>
    <property type="match status" value="1"/>
</dbReference>
<feature type="binding site" evidence="6">
    <location>
        <position position="173"/>
    </location>
    <ligand>
        <name>molybdate</name>
        <dbReference type="ChEBI" id="CHEBI:36264"/>
    </ligand>
</feature>
<evidence type="ECO:0000256" key="1">
    <source>
        <dbReference type="ARBA" id="ARBA00009175"/>
    </source>
</evidence>
<gene>
    <name evidence="8" type="primary">modA</name>
    <name evidence="8" type="ORF">ESZ00_03370</name>
</gene>
<dbReference type="NCBIfam" id="TIGR01256">
    <property type="entry name" value="modA"/>
    <property type="match status" value="1"/>
</dbReference>
<keyword evidence="2 6" id="KW-0500">Molybdenum</keyword>
<dbReference type="InterPro" id="IPR044084">
    <property type="entry name" value="AvModA-like_subst-bd"/>
</dbReference>
<evidence type="ECO:0000256" key="2">
    <source>
        <dbReference type="ARBA" id="ARBA00022505"/>
    </source>
</evidence>
<dbReference type="PANTHER" id="PTHR30632">
    <property type="entry name" value="MOLYBDATE-BINDING PERIPLASMIC PROTEIN"/>
    <property type="match status" value="1"/>
</dbReference>
<dbReference type="GO" id="GO:0030973">
    <property type="term" value="F:molybdate ion binding"/>
    <property type="evidence" value="ECO:0007669"/>
    <property type="project" value="InterPro"/>
</dbReference>